<keyword evidence="1" id="KW-0472">Membrane</keyword>
<keyword evidence="1" id="KW-0812">Transmembrane</keyword>
<dbReference type="EMBL" id="CAFZ01000131">
    <property type="protein sequence ID" value="CCA71692.1"/>
    <property type="molecule type" value="Genomic_DNA"/>
</dbReference>
<dbReference type="InParanoid" id="G4TK49"/>
<keyword evidence="1" id="KW-1133">Transmembrane helix</keyword>
<evidence type="ECO:0000259" key="2">
    <source>
        <dbReference type="Pfam" id="PF20151"/>
    </source>
</evidence>
<evidence type="ECO:0000313" key="4">
    <source>
        <dbReference type="Proteomes" id="UP000007148"/>
    </source>
</evidence>
<feature type="transmembrane region" description="Helical" evidence="1">
    <location>
        <begin position="170"/>
        <end position="191"/>
    </location>
</feature>
<dbReference type="Proteomes" id="UP000007148">
    <property type="component" value="Unassembled WGS sequence"/>
</dbReference>
<comment type="caution">
    <text evidence="3">The sequence shown here is derived from an EMBL/GenBank/DDBJ whole genome shotgun (WGS) entry which is preliminary data.</text>
</comment>
<keyword evidence="4" id="KW-1185">Reference proteome</keyword>
<name>G4TK49_SERID</name>
<organism evidence="3 4">
    <name type="scientific">Serendipita indica (strain DSM 11827)</name>
    <name type="common">Root endophyte fungus</name>
    <name type="synonym">Piriformospora indica</name>
    <dbReference type="NCBI Taxonomy" id="1109443"/>
    <lineage>
        <taxon>Eukaryota</taxon>
        <taxon>Fungi</taxon>
        <taxon>Dikarya</taxon>
        <taxon>Basidiomycota</taxon>
        <taxon>Agaricomycotina</taxon>
        <taxon>Agaricomycetes</taxon>
        <taxon>Sebacinales</taxon>
        <taxon>Serendipitaceae</taxon>
        <taxon>Serendipita</taxon>
    </lineage>
</organism>
<protein>
    <recommendedName>
        <fullName evidence="2">DUF6533 domain-containing protein</fullName>
    </recommendedName>
</protein>
<evidence type="ECO:0000256" key="1">
    <source>
        <dbReference type="SAM" id="Phobius"/>
    </source>
</evidence>
<evidence type="ECO:0000313" key="3">
    <source>
        <dbReference type="EMBL" id="CCA71692.1"/>
    </source>
</evidence>
<dbReference type="Pfam" id="PF20151">
    <property type="entry name" value="DUF6533"/>
    <property type="match status" value="1"/>
</dbReference>
<dbReference type="HOGENOM" id="CLU_801960_0_0_1"/>
<sequence length="319" mass="36150">MVSFVTDVFHTKVITYAALSSITNYLYDYVLTLNDEVGLYWTYGGSWVLRAVFLLSRYMPALGLLLGLLSLNPSGFILNDRTCRALFIADVICQSAMLICSTGMFLLSSWLQRNLKTFKRNIMSSNPHNFPTQLADKNSRQALHHLIPNLGFAFGTCSIVGQPPPYVGTIIAMAYMSALPCEIIIIGATWFHAYQTKELRLSTWDSVSWPILNRMYKDGAAFFVISLILRCSACLTHLLCNNNIKRVVDFMALSLNSVVSSRFFFSLRRSIVRSIIDNDVVEDGFGGTIQLQTNHDITLLRMRRRQQQTDWIIETVDKN</sequence>
<feature type="domain" description="DUF6533" evidence="2">
    <location>
        <begin position="16"/>
        <end position="60"/>
    </location>
</feature>
<gene>
    <name evidence="3" type="ORF">PIIN_05627</name>
</gene>
<feature type="transmembrane region" description="Helical" evidence="1">
    <location>
        <begin position="83"/>
        <end position="107"/>
    </location>
</feature>
<proteinExistence type="predicted"/>
<dbReference type="OrthoDB" id="3258294at2759"/>
<feature type="transmembrane region" description="Helical" evidence="1">
    <location>
        <begin position="47"/>
        <end position="71"/>
    </location>
</feature>
<reference evidence="3 4" key="1">
    <citation type="journal article" date="2011" name="PLoS Pathog.">
        <title>Endophytic Life Strategies Decoded by Genome and Transcriptome Analyses of the Mutualistic Root Symbiont Piriformospora indica.</title>
        <authorList>
            <person name="Zuccaro A."/>
            <person name="Lahrmann U."/>
            <person name="Guldener U."/>
            <person name="Langen G."/>
            <person name="Pfiffi S."/>
            <person name="Biedenkopf D."/>
            <person name="Wong P."/>
            <person name="Samans B."/>
            <person name="Grimm C."/>
            <person name="Basiewicz M."/>
            <person name="Murat C."/>
            <person name="Martin F."/>
            <person name="Kogel K.H."/>
        </authorList>
    </citation>
    <scope>NUCLEOTIDE SEQUENCE [LARGE SCALE GENOMIC DNA]</scope>
    <source>
        <strain evidence="3 4">DSM 11827</strain>
    </source>
</reference>
<accession>G4TK49</accession>
<dbReference type="AlphaFoldDB" id="G4TK49"/>
<dbReference type="InterPro" id="IPR045340">
    <property type="entry name" value="DUF6533"/>
</dbReference>